<dbReference type="PANTHER" id="PTHR32060:SF30">
    <property type="entry name" value="CARBOXY-TERMINAL PROCESSING PROTEASE CTPA"/>
    <property type="match status" value="1"/>
</dbReference>
<organism evidence="8 9">
    <name type="scientific">Paraclostridium sordellii</name>
    <name type="common">Clostridium sordellii</name>
    <dbReference type="NCBI Taxonomy" id="1505"/>
    <lineage>
        <taxon>Bacteria</taxon>
        <taxon>Bacillati</taxon>
        <taxon>Bacillota</taxon>
        <taxon>Clostridia</taxon>
        <taxon>Peptostreptococcales</taxon>
        <taxon>Peptostreptococcaceae</taxon>
        <taxon>Paraclostridium</taxon>
    </lineage>
</organism>
<protein>
    <submittedName>
        <fullName evidence="8">Carboxy-terminal protease</fullName>
        <ecNumber evidence="8">3.4.21.-</ecNumber>
        <ecNumber evidence="8">3.4.21.102</ecNumber>
    </submittedName>
</protein>
<dbReference type="CDD" id="cd07560">
    <property type="entry name" value="Peptidase_S41_CPP"/>
    <property type="match status" value="1"/>
</dbReference>
<dbReference type="PANTHER" id="PTHR32060">
    <property type="entry name" value="TAIL-SPECIFIC PROTEASE"/>
    <property type="match status" value="1"/>
</dbReference>
<keyword evidence="6" id="KW-0472">Membrane</keyword>
<dbReference type="EC" id="3.4.21.102" evidence="8"/>
<dbReference type="AlphaFoldDB" id="A0A0C7GEM2"/>
<evidence type="ECO:0000256" key="4">
    <source>
        <dbReference type="ARBA" id="ARBA00022825"/>
    </source>
</evidence>
<dbReference type="Pfam" id="PF13180">
    <property type="entry name" value="PDZ_2"/>
    <property type="match status" value="1"/>
</dbReference>
<dbReference type="GO" id="GO:0004252">
    <property type="term" value="F:serine-type endopeptidase activity"/>
    <property type="evidence" value="ECO:0007669"/>
    <property type="project" value="UniProtKB-EC"/>
</dbReference>
<keyword evidence="6" id="KW-0812">Transmembrane</keyword>
<evidence type="ECO:0000256" key="5">
    <source>
        <dbReference type="RuleBase" id="RU004404"/>
    </source>
</evidence>
<dbReference type="Gene3D" id="3.30.750.44">
    <property type="match status" value="1"/>
</dbReference>
<keyword evidence="6" id="KW-1133">Transmembrane helix</keyword>
<evidence type="ECO:0000313" key="9">
    <source>
        <dbReference type="Proteomes" id="UP000049127"/>
    </source>
</evidence>
<name>A0A0C7GEM2_PARSO</name>
<dbReference type="InterPro" id="IPR029045">
    <property type="entry name" value="ClpP/crotonase-like_dom_sf"/>
</dbReference>
<dbReference type="CDD" id="cd06782">
    <property type="entry name" value="cpPDZ_CPP-like"/>
    <property type="match status" value="1"/>
</dbReference>
<dbReference type="NCBIfam" id="TIGR00225">
    <property type="entry name" value="prc"/>
    <property type="match status" value="1"/>
</dbReference>
<accession>A0A0C7GEM2</accession>
<evidence type="ECO:0000256" key="1">
    <source>
        <dbReference type="ARBA" id="ARBA00009179"/>
    </source>
</evidence>
<dbReference type="EMBL" id="CEKZ01000026">
    <property type="protein sequence ID" value="CEP41714.1"/>
    <property type="molecule type" value="Genomic_DNA"/>
</dbReference>
<dbReference type="Pfam" id="PF22694">
    <property type="entry name" value="CtpB_N-like"/>
    <property type="match status" value="1"/>
</dbReference>
<gene>
    <name evidence="8" type="ORF">R28058_32391</name>
</gene>
<evidence type="ECO:0000256" key="6">
    <source>
        <dbReference type="SAM" id="Phobius"/>
    </source>
</evidence>
<dbReference type="InterPro" id="IPR004447">
    <property type="entry name" value="Peptidase_S41A"/>
</dbReference>
<evidence type="ECO:0000313" key="8">
    <source>
        <dbReference type="EMBL" id="CEP41714.1"/>
    </source>
</evidence>
<dbReference type="OrthoDB" id="9812068at2"/>
<dbReference type="SMART" id="SM00245">
    <property type="entry name" value="TSPc"/>
    <property type="match status" value="1"/>
</dbReference>
<comment type="similarity">
    <text evidence="1 5">Belongs to the peptidase S41A family.</text>
</comment>
<dbReference type="FunFam" id="2.30.42.10:FF:000063">
    <property type="entry name" value="Peptidase, S41 family"/>
    <property type="match status" value="1"/>
</dbReference>
<evidence type="ECO:0000259" key="7">
    <source>
        <dbReference type="PROSITE" id="PS50106"/>
    </source>
</evidence>
<dbReference type="SUPFAM" id="SSF50156">
    <property type="entry name" value="PDZ domain-like"/>
    <property type="match status" value="1"/>
</dbReference>
<dbReference type="Proteomes" id="UP000049127">
    <property type="component" value="Unassembled WGS sequence"/>
</dbReference>
<reference evidence="8 9" key="1">
    <citation type="submission" date="2015-01" db="EMBL/GenBank/DDBJ databases">
        <authorList>
            <person name="Aslett A.Martin."/>
            <person name="De Silva Nishadi"/>
        </authorList>
    </citation>
    <scope>NUCLEOTIDE SEQUENCE [LARGE SCALE GENOMIC DNA]</scope>
    <source>
        <strain evidence="8 9">R28058</strain>
    </source>
</reference>
<dbReference type="PROSITE" id="PS50106">
    <property type="entry name" value="PDZ"/>
    <property type="match status" value="1"/>
</dbReference>
<evidence type="ECO:0000256" key="2">
    <source>
        <dbReference type="ARBA" id="ARBA00022670"/>
    </source>
</evidence>
<evidence type="ECO:0000256" key="3">
    <source>
        <dbReference type="ARBA" id="ARBA00022801"/>
    </source>
</evidence>
<keyword evidence="3 5" id="KW-0378">Hydrolase</keyword>
<keyword evidence="4 5" id="KW-0720">Serine protease</keyword>
<sequence>MISKKRAIIYSIVLVVATTFITSQVIGFKYREYGKIIGLEKSIKKDFYKETDEKNLTNGALKGMFESLDDPYSQYYTKSEFEKLKEQTSGTYVGIGVVIGPVEKDDLITVVSPIKGSPAEKSGIKSGDKIVKVDGKLVTSKDMDKAMSFIKGKAGTDVKLTIKRDNETMDVNVKRKEIIMQTIEYKILDNDIGYIKISSFDEHTYDDFKKALDSLNKKGIKGLVLDVRDNPGGLLDVCENIADEILPEGDTIVSVKDNSHKAKYLKSDNNRQLDIPIAILINEGSASASEILTGAIVDNNKGVAVGTTTFGKGLVQTVRGLRDGTGYKLTTAQYYTPNGNYINKKGIKPSIEEKDENKQLEAAVDWVNKQINK</sequence>
<dbReference type="Gene3D" id="3.90.226.10">
    <property type="entry name" value="2-enoyl-CoA Hydratase, Chain A, domain 1"/>
    <property type="match status" value="1"/>
</dbReference>
<dbReference type="InterPro" id="IPR005151">
    <property type="entry name" value="Tail-specific_protease"/>
</dbReference>
<dbReference type="SUPFAM" id="SSF52096">
    <property type="entry name" value="ClpP/crotonase"/>
    <property type="match status" value="1"/>
</dbReference>
<dbReference type="Gene3D" id="2.30.42.10">
    <property type="match status" value="1"/>
</dbReference>
<dbReference type="GO" id="GO:0030288">
    <property type="term" value="C:outer membrane-bounded periplasmic space"/>
    <property type="evidence" value="ECO:0007669"/>
    <property type="project" value="TreeGrafter"/>
</dbReference>
<dbReference type="InterPro" id="IPR055210">
    <property type="entry name" value="CtpA/B_N"/>
</dbReference>
<feature type="transmembrane region" description="Helical" evidence="6">
    <location>
        <begin position="7"/>
        <end position="26"/>
    </location>
</feature>
<proteinExistence type="inferred from homology"/>
<feature type="domain" description="PDZ" evidence="7">
    <location>
        <begin position="81"/>
        <end position="151"/>
    </location>
</feature>
<dbReference type="Pfam" id="PF03572">
    <property type="entry name" value="Peptidase_S41"/>
    <property type="match status" value="1"/>
</dbReference>
<dbReference type="SMART" id="SM00228">
    <property type="entry name" value="PDZ"/>
    <property type="match status" value="1"/>
</dbReference>
<dbReference type="InterPro" id="IPR001478">
    <property type="entry name" value="PDZ"/>
</dbReference>
<dbReference type="GO" id="GO:0006508">
    <property type="term" value="P:proteolysis"/>
    <property type="evidence" value="ECO:0007669"/>
    <property type="project" value="UniProtKB-KW"/>
</dbReference>
<dbReference type="RefSeq" id="WP_055343244.1">
    <property type="nucleotide sequence ID" value="NZ_CDNI01000026.1"/>
</dbReference>
<dbReference type="GO" id="GO:0007165">
    <property type="term" value="P:signal transduction"/>
    <property type="evidence" value="ECO:0007669"/>
    <property type="project" value="TreeGrafter"/>
</dbReference>
<dbReference type="InterPro" id="IPR036034">
    <property type="entry name" value="PDZ_sf"/>
</dbReference>
<dbReference type="EC" id="3.4.21.-" evidence="8"/>
<keyword evidence="2 5" id="KW-0645">Protease</keyword>